<evidence type="ECO:0000313" key="3">
    <source>
        <dbReference type="EMBL" id="QCK88067.1"/>
    </source>
</evidence>
<evidence type="ECO:0000256" key="1">
    <source>
        <dbReference type="PROSITE-ProRule" id="PRU00339"/>
    </source>
</evidence>
<dbReference type="EMBL" id="CP039865">
    <property type="protein sequence ID" value="QCK88067.1"/>
    <property type="molecule type" value="Genomic_DNA"/>
</dbReference>
<sequence>MAVAACCLVISPAGGQPAPRPAQAPQAAPTPQAAPAPQAAPSQRPAATQAQRAAPAPAPVGTTSQPATPAVEVKAEVSANIANGYARMVFSFDHQVPTDVKINGGVVVVSFSKPVSLQINALPSQLAGYVNAVRRDPDGRSVRLALAQRVTVNSMEAGERLFVDMLPDSWRGPPPGLPTEVVEELTRRARDAERRAQVAETARAARALPPVVVRVGNHPTFTRFVFALPEPVGVGLDRVADTLTIRIAKPFTSDLRQAREALPSFVSEIEADTSPAELTFKLIVSPQADVRAFREDNSYVLDLSMRGAAPVTAPGPRSDSRVPSAAPPVTSLPGTQVTTPAGIPAPPPAQPRLAANRSQQSEAPAQPGQPAQPQRSPRMEPAASRPAEPAPAAARPQEGPVVVQARRAGDTIRILVPFSMDTPGAVFQRADTLWLVFDARQAIDLSGLQSGSTGEFTSIDASRSREGTAIRIGLDRQSLASTSRDGMAWIITLADNLLEPPRPVLLERANDAGDKLVASLDFANAGTVHRLSDPLAGDDLIVVTGAGPARAFIRNYEMVEFHALAGSHGLVFQPMVDDLQVTIAGDRVNVGRPQGLVALTAGNARQHSAVRPVRRARSIGFDPELWAADAAAPFRARESELIANAAAVHETQRTAKRLDLVRFYMAQDRWPEAKSVIDTILRQDRRVAEDGSIHGLRSVVSVMMRRPQDALRDLTHSAMATSPDAPLWRGTALALDGRARDAHEAFESAEAPITTLPPLLARFMLIQAIGVALDVGAIDRAEARLNELQEVGVPPDGEQQYALLRGRVLEARGSDREALIAYARAANGHDEPVRADAEQRRLATRYRMGEIDRKAAAEELEIRSFAWRGDDVEARTLAMLARVYGEMGRFREAFATTRNAMKLFPRSEAVRGVQDDVTHHFEALFLDGNADRMKPIDALALYYDFREMTPQGRRGDEIIRRLADRLAGMDLLDQAASLLQHQVDRRLTGAARAQVATKLALFHLMNRKPAAALQSLRTTRIADLPEELRMQRYLLEARALADSGRPDQGLELLDDVRTPEGEILRADIMWSAQRYRDSAEQSEKWLGTRRAGAPLTEEERRHILRAAIGYALSDEPIGLDRLRTRWTEFMAKSPDERSFAVVTAPIEARGVEYREIAKSIADRDTLDAFLKTYRERYPTEVPAPQRAPTTQAAGGATQG</sequence>
<feature type="region of interest" description="Disordered" evidence="2">
    <location>
        <begin position="310"/>
        <end position="402"/>
    </location>
</feature>
<dbReference type="OrthoDB" id="7431909at2"/>
<evidence type="ECO:0000256" key="2">
    <source>
        <dbReference type="SAM" id="MobiDB-lite"/>
    </source>
</evidence>
<feature type="compositionally biased region" description="Low complexity" evidence="2">
    <location>
        <begin position="13"/>
        <end position="55"/>
    </location>
</feature>
<proteinExistence type="predicted"/>
<feature type="region of interest" description="Disordered" evidence="2">
    <location>
        <begin position="1177"/>
        <end position="1199"/>
    </location>
</feature>
<feature type="repeat" description="TPR" evidence="1">
    <location>
        <begin position="874"/>
        <end position="907"/>
    </location>
</feature>
<evidence type="ECO:0000313" key="4">
    <source>
        <dbReference type="Proteomes" id="UP000298588"/>
    </source>
</evidence>
<dbReference type="RefSeq" id="WP_137101395.1">
    <property type="nucleotide sequence ID" value="NZ_CP039865.1"/>
</dbReference>
<reference evidence="3 4" key="1">
    <citation type="submission" date="2019-04" db="EMBL/GenBank/DDBJ databases">
        <title>Phreatobacter aquaticus sp. nov.</title>
        <authorList>
            <person name="Choi A."/>
            <person name="Baek K."/>
        </authorList>
    </citation>
    <scope>NUCLEOTIDE SEQUENCE [LARGE SCALE GENOMIC DNA]</scope>
    <source>
        <strain evidence="3 4">NMCR1094</strain>
    </source>
</reference>
<name>A0A4D7QSQ5_9HYPH</name>
<protein>
    <submittedName>
        <fullName evidence="3">Uncharacterized protein</fullName>
    </submittedName>
</protein>
<dbReference type="Gene3D" id="1.25.40.10">
    <property type="entry name" value="Tetratricopeptide repeat domain"/>
    <property type="match status" value="1"/>
</dbReference>
<feature type="compositionally biased region" description="Low complexity" evidence="2">
    <location>
        <begin position="351"/>
        <end position="396"/>
    </location>
</feature>
<keyword evidence="4" id="KW-1185">Reference proteome</keyword>
<keyword evidence="1" id="KW-0802">TPR repeat</keyword>
<dbReference type="InterPro" id="IPR011990">
    <property type="entry name" value="TPR-like_helical_dom_sf"/>
</dbReference>
<dbReference type="InterPro" id="IPR019734">
    <property type="entry name" value="TPR_rpt"/>
</dbReference>
<organism evidence="3 4">
    <name type="scientific">Phreatobacter aquaticus</name>
    <dbReference type="NCBI Taxonomy" id="2570229"/>
    <lineage>
        <taxon>Bacteria</taxon>
        <taxon>Pseudomonadati</taxon>
        <taxon>Pseudomonadota</taxon>
        <taxon>Alphaproteobacteria</taxon>
        <taxon>Hyphomicrobiales</taxon>
        <taxon>Phreatobacteraceae</taxon>
        <taxon>Phreatobacter</taxon>
    </lineage>
</organism>
<feature type="compositionally biased region" description="Low complexity" evidence="2">
    <location>
        <begin position="1182"/>
        <end position="1199"/>
    </location>
</feature>
<dbReference type="KEGG" id="paqt:E8L99_21060"/>
<dbReference type="SUPFAM" id="SSF48452">
    <property type="entry name" value="TPR-like"/>
    <property type="match status" value="1"/>
</dbReference>
<accession>A0A4D7QSQ5</accession>
<dbReference type="Proteomes" id="UP000298588">
    <property type="component" value="Chromosome"/>
</dbReference>
<dbReference type="PROSITE" id="PS50005">
    <property type="entry name" value="TPR"/>
    <property type="match status" value="1"/>
</dbReference>
<feature type="region of interest" description="Disordered" evidence="2">
    <location>
        <begin position="13"/>
        <end position="69"/>
    </location>
</feature>
<gene>
    <name evidence="3" type="ORF">E8L99_21060</name>
</gene>
<dbReference type="AlphaFoldDB" id="A0A4D7QSQ5"/>